<gene>
    <name evidence="3" type="ORF">UFOVP1099_21</name>
    <name evidence="4" type="ORF">UFOVP1460_26</name>
    <name evidence="5" type="ORF">UFOVP1548_3</name>
    <name evidence="2" type="ORF">UFOVP582_33</name>
</gene>
<dbReference type="EMBL" id="LR798393">
    <property type="protein sequence ID" value="CAB5228541.1"/>
    <property type="molecule type" value="Genomic_DNA"/>
</dbReference>
<keyword evidence="1" id="KW-0472">Membrane</keyword>
<keyword evidence="1" id="KW-0812">Transmembrane</keyword>
<evidence type="ECO:0000256" key="1">
    <source>
        <dbReference type="SAM" id="Phobius"/>
    </source>
</evidence>
<accession>A0A6J5SI52</accession>
<evidence type="ECO:0000313" key="5">
    <source>
        <dbReference type="EMBL" id="CAB5228541.1"/>
    </source>
</evidence>
<dbReference type="EMBL" id="LR796571">
    <property type="protein sequence ID" value="CAB4151754.1"/>
    <property type="molecule type" value="Genomic_DNA"/>
</dbReference>
<evidence type="ECO:0000313" key="2">
    <source>
        <dbReference type="EMBL" id="CAB4151754.1"/>
    </source>
</evidence>
<dbReference type="EMBL" id="LR797057">
    <property type="protein sequence ID" value="CAB4183940.1"/>
    <property type="molecule type" value="Genomic_DNA"/>
</dbReference>
<protein>
    <submittedName>
        <fullName evidence="4">Uncharacterized protein</fullName>
    </submittedName>
</protein>
<feature type="transmembrane region" description="Helical" evidence="1">
    <location>
        <begin position="7"/>
        <end position="25"/>
    </location>
</feature>
<sequence>MKRFFAELHGLTWTLAGTGTVLITLSGRTRVLGWQIAVVALVVHLLGVLNKE</sequence>
<reference evidence="4" key="1">
    <citation type="submission" date="2020-05" db="EMBL/GenBank/DDBJ databases">
        <authorList>
            <person name="Chiriac C."/>
            <person name="Salcher M."/>
            <person name="Ghai R."/>
            <person name="Kavagutti S V."/>
        </authorList>
    </citation>
    <scope>NUCLEOTIDE SEQUENCE</scope>
</reference>
<organism evidence="4">
    <name type="scientific">uncultured Caudovirales phage</name>
    <dbReference type="NCBI Taxonomy" id="2100421"/>
    <lineage>
        <taxon>Viruses</taxon>
        <taxon>Duplodnaviria</taxon>
        <taxon>Heunggongvirae</taxon>
        <taxon>Uroviricota</taxon>
        <taxon>Caudoviricetes</taxon>
        <taxon>Peduoviridae</taxon>
        <taxon>Maltschvirus</taxon>
        <taxon>Maltschvirus maltsch</taxon>
    </lineage>
</organism>
<evidence type="ECO:0000313" key="3">
    <source>
        <dbReference type="EMBL" id="CAB4183940.1"/>
    </source>
</evidence>
<evidence type="ECO:0000313" key="4">
    <source>
        <dbReference type="EMBL" id="CAB4214277.1"/>
    </source>
</evidence>
<feature type="transmembrane region" description="Helical" evidence="1">
    <location>
        <begin position="31"/>
        <end position="49"/>
    </location>
</feature>
<name>A0A6J5SI52_9CAUD</name>
<proteinExistence type="predicted"/>
<keyword evidence="1" id="KW-1133">Transmembrane helix</keyword>
<dbReference type="EMBL" id="LR797403">
    <property type="protein sequence ID" value="CAB4214277.1"/>
    <property type="molecule type" value="Genomic_DNA"/>
</dbReference>